<keyword evidence="1" id="KW-0853">WD repeat</keyword>
<dbReference type="Gene3D" id="2.130.10.10">
    <property type="entry name" value="YVTN repeat-like/Quinoprotein amine dehydrogenase"/>
    <property type="match status" value="1"/>
</dbReference>
<feature type="region of interest" description="Disordered" evidence="3">
    <location>
        <begin position="452"/>
        <end position="479"/>
    </location>
</feature>
<dbReference type="InterPro" id="IPR015943">
    <property type="entry name" value="WD40/YVTN_repeat-like_dom_sf"/>
</dbReference>
<dbReference type="InterPro" id="IPR037590">
    <property type="entry name" value="WDR24"/>
</dbReference>
<feature type="region of interest" description="Disordered" evidence="3">
    <location>
        <begin position="729"/>
        <end position="785"/>
    </location>
</feature>
<dbReference type="PANTHER" id="PTHR46200:SF1">
    <property type="entry name" value="GATOR COMPLEX PROTEIN WDR24"/>
    <property type="match status" value="1"/>
</dbReference>
<reference evidence="4" key="1">
    <citation type="submission" date="2022-06" db="EMBL/GenBank/DDBJ databases">
        <authorList>
            <person name="Berger JAMES D."/>
            <person name="Berger JAMES D."/>
        </authorList>
    </citation>
    <scope>NUCLEOTIDE SEQUENCE [LARGE SCALE GENOMIC DNA]</scope>
</reference>
<feature type="region of interest" description="Disordered" evidence="3">
    <location>
        <begin position="856"/>
        <end position="894"/>
    </location>
</feature>
<feature type="compositionally biased region" description="Low complexity" evidence="3">
    <location>
        <begin position="769"/>
        <end position="780"/>
    </location>
</feature>
<feature type="compositionally biased region" description="Low complexity" evidence="3">
    <location>
        <begin position="232"/>
        <end position="246"/>
    </location>
</feature>
<dbReference type="GO" id="GO:1904263">
    <property type="term" value="P:positive regulation of TORC1 signaling"/>
    <property type="evidence" value="ECO:0007669"/>
    <property type="project" value="TreeGrafter"/>
</dbReference>
<name>A0AA85K3G3_TRIRE</name>
<dbReference type="GO" id="GO:0005829">
    <property type="term" value="C:cytosol"/>
    <property type="evidence" value="ECO:0007669"/>
    <property type="project" value="TreeGrafter"/>
</dbReference>
<dbReference type="Proteomes" id="UP000050795">
    <property type="component" value="Unassembled WGS sequence"/>
</dbReference>
<evidence type="ECO:0000256" key="3">
    <source>
        <dbReference type="SAM" id="MobiDB-lite"/>
    </source>
</evidence>
<dbReference type="PANTHER" id="PTHR46200">
    <property type="entry name" value="GATOR COMPLEX PROTEIN WDR24"/>
    <property type="match status" value="1"/>
</dbReference>
<proteinExistence type="predicted"/>
<feature type="region of interest" description="Disordered" evidence="3">
    <location>
        <begin position="665"/>
        <end position="691"/>
    </location>
</feature>
<feature type="compositionally biased region" description="Basic residues" evidence="3">
    <location>
        <begin position="665"/>
        <end position="680"/>
    </location>
</feature>
<sequence>MTQLVSSCNLTIDLSVHVWDLQRPFIPYASFEEHKDLVTCISWCPAETNNFYTVGRDGLLIRHSIKDGIRPAENASPVALSISPYGHILHAVSKDRVEISKKLSIVEEKSSVTYPPIHSSMKNPNQMTNPSRRSSMNIFPPGYYASPNSTSTSSANFTPITTTNNNNSTTTATITGNGTLTCTNPELPTVPVTSVNTDKVLSSLSEPTGALTTTTTTQTVTTTTVSSDQPVSNNSTASTTNNMTNMSTLPTVTTSVTGHQTTSVVNECTVTTPAINKLFNYTSNLPPMGSLKSAKLFVSQAHSLMFHYEPCLEAICQPELASFSNALLPDLIIALARNYKFIGTGVDAICKHNAAVCLRFGQPFLVQFWMLLRSVYGSLGADSLKRTSQQYASQLQSQQMGNIYNRSDFDYQQHNKTVQSSFTNENMATSGFGTTDSSFVRNQDGKMTVKQFQQPGLEKRKQCDTNSNDNNNDNKNSTGVRLSSILESLGFRDPDGRQNEKLTSKIKLDYRRHSSGNVKTRHMLSKQLIDMPPVTQRLLSYSGTSGGVSGGGGGGGNIPPAVFSALSSSTNPCNEICLPNSNNELLLRTSKPIPVNINYKCLHKSLTAYDNDDQHTSSIPSSGSPPLIQPAQSILRNLDQDISPPNGLLFSNYREDIDYLFHTTNHHHQQQQQQHHHHHQSAAENDSFKGRPKQLDLIEVIGSRDDPVIMNTEYLPDEAFPTIAHPLQDHHQSPNQKEESCHIHNQQKHQKVKQRKTVGRSSAGDIRHTTTSTTTTANTTPNKGSVNNNFNIVSCSTETSVSKRNEAASKPQRKSMDCTKILTSKCRELSLVDWENRQILPASSFPGLPFTISPMKEAKTIPQDPPIINPDPTSDQRKKVKKDFKLTKSIPVKR</sequence>
<feature type="compositionally biased region" description="Low complexity" evidence="3">
    <location>
        <begin position="464"/>
        <end position="478"/>
    </location>
</feature>
<dbReference type="GO" id="GO:0061700">
    <property type="term" value="C:GATOR2 complex"/>
    <property type="evidence" value="ECO:0007669"/>
    <property type="project" value="TreeGrafter"/>
</dbReference>
<feature type="compositionally biased region" description="Basic and acidic residues" evidence="3">
    <location>
        <begin position="729"/>
        <end position="742"/>
    </location>
</feature>
<keyword evidence="4" id="KW-1185">Reference proteome</keyword>
<feature type="compositionally biased region" description="Basic residues" evidence="3">
    <location>
        <begin position="745"/>
        <end position="758"/>
    </location>
</feature>
<dbReference type="WBParaSite" id="TREG1_59180.1">
    <property type="protein sequence ID" value="TREG1_59180.1"/>
    <property type="gene ID" value="TREG1_59180"/>
</dbReference>
<dbReference type="InterPro" id="IPR036322">
    <property type="entry name" value="WD40_repeat_dom_sf"/>
</dbReference>
<evidence type="ECO:0000256" key="1">
    <source>
        <dbReference type="ARBA" id="ARBA00022574"/>
    </source>
</evidence>
<evidence type="ECO:0000256" key="2">
    <source>
        <dbReference type="ARBA" id="ARBA00022737"/>
    </source>
</evidence>
<dbReference type="GO" id="GO:0016239">
    <property type="term" value="P:positive regulation of macroautophagy"/>
    <property type="evidence" value="ECO:0007669"/>
    <property type="project" value="TreeGrafter"/>
</dbReference>
<reference evidence="5" key="2">
    <citation type="submission" date="2023-11" db="UniProtKB">
        <authorList>
            <consortium name="WormBaseParasite"/>
        </authorList>
    </citation>
    <scope>IDENTIFICATION</scope>
</reference>
<keyword evidence="2" id="KW-0677">Repeat</keyword>
<evidence type="ECO:0000313" key="4">
    <source>
        <dbReference type="Proteomes" id="UP000050795"/>
    </source>
</evidence>
<dbReference type="GO" id="GO:0005774">
    <property type="term" value="C:vacuolar membrane"/>
    <property type="evidence" value="ECO:0007669"/>
    <property type="project" value="TreeGrafter"/>
</dbReference>
<dbReference type="GO" id="GO:0034198">
    <property type="term" value="P:cellular response to amino acid starvation"/>
    <property type="evidence" value="ECO:0007669"/>
    <property type="project" value="TreeGrafter"/>
</dbReference>
<dbReference type="SUPFAM" id="SSF50978">
    <property type="entry name" value="WD40 repeat-like"/>
    <property type="match status" value="1"/>
</dbReference>
<protein>
    <recommendedName>
        <fullName evidence="6">WD_REPEATS_REGION domain-containing protein</fullName>
    </recommendedName>
</protein>
<evidence type="ECO:0008006" key="6">
    <source>
        <dbReference type="Google" id="ProtNLM"/>
    </source>
</evidence>
<accession>A0AA85K3G3</accession>
<feature type="region of interest" description="Disordered" evidence="3">
    <location>
        <begin position="225"/>
        <end position="246"/>
    </location>
</feature>
<organism evidence="4 5">
    <name type="scientific">Trichobilharzia regenti</name>
    <name type="common">Nasal bird schistosome</name>
    <dbReference type="NCBI Taxonomy" id="157069"/>
    <lineage>
        <taxon>Eukaryota</taxon>
        <taxon>Metazoa</taxon>
        <taxon>Spiralia</taxon>
        <taxon>Lophotrochozoa</taxon>
        <taxon>Platyhelminthes</taxon>
        <taxon>Trematoda</taxon>
        <taxon>Digenea</taxon>
        <taxon>Strigeidida</taxon>
        <taxon>Schistosomatoidea</taxon>
        <taxon>Schistosomatidae</taxon>
        <taxon>Trichobilharzia</taxon>
    </lineage>
</organism>
<dbReference type="AlphaFoldDB" id="A0AA85K3G3"/>
<evidence type="ECO:0000313" key="5">
    <source>
        <dbReference type="WBParaSite" id="TREG1_59180.1"/>
    </source>
</evidence>